<evidence type="ECO:0000313" key="8">
    <source>
        <dbReference type="Proteomes" id="UP000178129"/>
    </source>
</evidence>
<dbReference type="AlphaFoldDB" id="A0A1E1K8P5"/>
<keyword evidence="1" id="KW-0001">2Fe-2S</keyword>
<evidence type="ECO:0000256" key="3">
    <source>
        <dbReference type="ARBA" id="ARBA00023004"/>
    </source>
</evidence>
<dbReference type="GO" id="GO:0051537">
    <property type="term" value="F:2 iron, 2 sulfur cluster binding"/>
    <property type="evidence" value="ECO:0007669"/>
    <property type="project" value="UniProtKB-KW"/>
</dbReference>
<keyword evidence="4" id="KW-0411">Iron-sulfur</keyword>
<evidence type="ECO:0000256" key="1">
    <source>
        <dbReference type="ARBA" id="ARBA00022714"/>
    </source>
</evidence>
<dbReference type="Pfam" id="PF00355">
    <property type="entry name" value="Rieske"/>
    <property type="match status" value="1"/>
</dbReference>
<dbReference type="InterPro" id="IPR036922">
    <property type="entry name" value="Rieske_2Fe-2S_sf"/>
</dbReference>
<keyword evidence="3" id="KW-0408">Iron</keyword>
<dbReference type="PANTHER" id="PTHR21496">
    <property type="entry name" value="FERREDOXIN-RELATED"/>
    <property type="match status" value="1"/>
</dbReference>
<protein>
    <recommendedName>
        <fullName evidence="6">Rieske domain-containing protein</fullName>
    </recommendedName>
</protein>
<dbReference type="SUPFAM" id="SSF50022">
    <property type="entry name" value="ISP domain"/>
    <property type="match status" value="1"/>
</dbReference>
<dbReference type="PANTHER" id="PTHR21496:SF0">
    <property type="entry name" value="RIESKE DOMAIN-CONTAINING PROTEIN"/>
    <property type="match status" value="1"/>
</dbReference>
<evidence type="ECO:0000256" key="5">
    <source>
        <dbReference type="ARBA" id="ARBA00034078"/>
    </source>
</evidence>
<dbReference type="STRING" id="914237.A0A1E1K8P5"/>
<evidence type="ECO:0000259" key="6">
    <source>
        <dbReference type="PROSITE" id="PS51296"/>
    </source>
</evidence>
<dbReference type="Gene3D" id="2.102.10.10">
    <property type="entry name" value="Rieske [2Fe-2S] iron-sulphur domain"/>
    <property type="match status" value="1"/>
</dbReference>
<accession>A0A1E1K8P5</accession>
<comment type="cofactor">
    <cofactor evidence="5">
        <name>[2Fe-2S] cluster</name>
        <dbReference type="ChEBI" id="CHEBI:190135"/>
    </cofactor>
</comment>
<dbReference type="Proteomes" id="UP000178129">
    <property type="component" value="Unassembled WGS sequence"/>
</dbReference>
<dbReference type="InterPro" id="IPR017941">
    <property type="entry name" value="Rieske_2Fe-2S"/>
</dbReference>
<feature type="domain" description="Rieske" evidence="6">
    <location>
        <begin position="70"/>
        <end position="145"/>
    </location>
</feature>
<dbReference type="PROSITE" id="PS51296">
    <property type="entry name" value="RIESKE"/>
    <property type="match status" value="1"/>
</dbReference>
<keyword evidence="8" id="KW-1185">Reference proteome</keyword>
<dbReference type="EMBL" id="FJUW01000008">
    <property type="protein sequence ID" value="CZS94372.1"/>
    <property type="molecule type" value="Genomic_DNA"/>
</dbReference>
<reference evidence="8" key="1">
    <citation type="submission" date="2016-03" db="EMBL/GenBank/DDBJ databases">
        <authorList>
            <person name="Ploux O."/>
        </authorList>
    </citation>
    <scope>NUCLEOTIDE SEQUENCE [LARGE SCALE GENOMIC DNA]</scope>
    <source>
        <strain evidence="8">UK7</strain>
    </source>
</reference>
<comment type="caution">
    <text evidence="7">The sequence shown here is derived from an EMBL/GenBank/DDBJ whole genome shotgun (WGS) entry which is preliminary data.</text>
</comment>
<keyword evidence="2" id="KW-0479">Metal-binding</keyword>
<dbReference type="InParanoid" id="A0A1E1K8P5"/>
<sequence length="193" mass="21258">MSFLNPFRRAPSGDTWFLAGLSTSFPNITASGTTPLSNSLPCQDSEILAPGCKVFHVPNNDSSLATGLDMNPGTATDSKEIAPASLDLRDQVVVFQYQADFHAVDHSCPHSSYPLSKGTPFDIEDFGVRLSAGIRCPKHDWSFDLVRGNGDRGNYRLKIWETQLRPVAGSGRSTADDKEEVKEVWVRRKQRMG</sequence>
<organism evidence="7 8">
    <name type="scientific">Rhynchosporium graminicola</name>
    <dbReference type="NCBI Taxonomy" id="2792576"/>
    <lineage>
        <taxon>Eukaryota</taxon>
        <taxon>Fungi</taxon>
        <taxon>Dikarya</taxon>
        <taxon>Ascomycota</taxon>
        <taxon>Pezizomycotina</taxon>
        <taxon>Leotiomycetes</taxon>
        <taxon>Helotiales</taxon>
        <taxon>Ploettnerulaceae</taxon>
        <taxon>Rhynchosporium</taxon>
    </lineage>
</organism>
<name>A0A1E1K8P5_9HELO</name>
<proteinExistence type="predicted"/>
<dbReference type="GO" id="GO:0046872">
    <property type="term" value="F:metal ion binding"/>
    <property type="evidence" value="ECO:0007669"/>
    <property type="project" value="UniProtKB-KW"/>
</dbReference>
<evidence type="ECO:0000256" key="4">
    <source>
        <dbReference type="ARBA" id="ARBA00023014"/>
    </source>
</evidence>
<evidence type="ECO:0000256" key="2">
    <source>
        <dbReference type="ARBA" id="ARBA00022723"/>
    </source>
</evidence>
<gene>
    <name evidence="7" type="ORF">RCO7_10137</name>
</gene>
<evidence type="ECO:0000313" key="7">
    <source>
        <dbReference type="EMBL" id="CZS94372.1"/>
    </source>
</evidence>